<feature type="compositionally biased region" description="Acidic residues" evidence="9">
    <location>
        <begin position="19"/>
        <end position="33"/>
    </location>
</feature>
<dbReference type="Pfam" id="PF00557">
    <property type="entry name" value="Peptidase_M24"/>
    <property type="match status" value="1"/>
</dbReference>
<feature type="region of interest" description="Disordered" evidence="9">
    <location>
        <begin position="1"/>
        <end position="124"/>
    </location>
</feature>
<dbReference type="GO" id="GO:0005737">
    <property type="term" value="C:cytoplasm"/>
    <property type="evidence" value="ECO:0007669"/>
    <property type="project" value="TreeGrafter"/>
</dbReference>
<comment type="cofactor">
    <cofactor evidence="3">
        <name>Co(2+)</name>
        <dbReference type="ChEBI" id="CHEBI:48828"/>
    </cofactor>
</comment>
<evidence type="ECO:0000313" key="12">
    <source>
        <dbReference type="Proteomes" id="UP000235965"/>
    </source>
</evidence>
<keyword evidence="5" id="KW-0031">Aminopeptidase</keyword>
<keyword evidence="7" id="KW-0479">Metal-binding</keyword>
<gene>
    <name evidence="11" type="ORF">B7P43_G11002</name>
</gene>
<evidence type="ECO:0000256" key="5">
    <source>
        <dbReference type="ARBA" id="ARBA00022438"/>
    </source>
</evidence>
<dbReference type="InterPro" id="IPR018349">
    <property type="entry name" value="Pept_M24A_MAP2_BS"/>
</dbReference>
<dbReference type="GO" id="GO:0046872">
    <property type="term" value="F:metal ion binding"/>
    <property type="evidence" value="ECO:0007669"/>
    <property type="project" value="UniProtKB-KW"/>
</dbReference>
<dbReference type="GO" id="GO:0004239">
    <property type="term" value="F:initiator methionyl aminopeptidase activity"/>
    <property type="evidence" value="ECO:0007669"/>
    <property type="project" value="UniProtKB-EC"/>
</dbReference>
<comment type="catalytic activity">
    <reaction evidence="1">
        <text>Release of N-terminal amino acids, preferentially methionine, from peptides and arylamides.</text>
        <dbReference type="EC" id="3.4.11.18"/>
    </reaction>
</comment>
<proteinExistence type="predicted"/>
<organism evidence="11 12">
    <name type="scientific">Cryptotermes secundus</name>
    <dbReference type="NCBI Taxonomy" id="105785"/>
    <lineage>
        <taxon>Eukaryota</taxon>
        <taxon>Metazoa</taxon>
        <taxon>Ecdysozoa</taxon>
        <taxon>Arthropoda</taxon>
        <taxon>Hexapoda</taxon>
        <taxon>Insecta</taxon>
        <taxon>Pterygota</taxon>
        <taxon>Neoptera</taxon>
        <taxon>Polyneoptera</taxon>
        <taxon>Dictyoptera</taxon>
        <taxon>Blattodea</taxon>
        <taxon>Blattoidea</taxon>
        <taxon>Termitoidae</taxon>
        <taxon>Kalotermitidae</taxon>
        <taxon>Cryptotermitinae</taxon>
        <taxon>Cryptotermes</taxon>
    </lineage>
</organism>
<sequence length="345" mass="38080">MAAVLDEVGKSEEKLIDDGNVDDIDDIECEEGATEASKKKKRKKKKKKAGAGKASADVPGGGESDDAAEETRKRVENIKINGEENDLDEGSEDAKKKKKKRKARGKGNQKPQTDPPSIPVAELFPDGVFPVGQEMEYPLVNDSRTAINRFTNEEKRALDRLHNDIYNEVRHAAEAHRQTRQHIQKWVKPGMTMIGICEELESVARKLIQEDGLKAGLAFPTGCSRNHCAAHYTPNAGDTTVLQYDDVTKIDFGTHINGRIIDCAFTLAFDHKYDKLIEAVRDATNTGIKAAGIDVQLCDIGAAIQEVMESYEVELDGKVYQVKSIRNLNGHSISPYRIHAGKTVP</sequence>
<dbReference type="SUPFAM" id="SSF55920">
    <property type="entry name" value="Creatinase/aminopeptidase"/>
    <property type="match status" value="1"/>
</dbReference>
<dbReference type="PRINTS" id="PR00599">
    <property type="entry name" value="MAPEPTIDASE"/>
</dbReference>
<evidence type="ECO:0000259" key="10">
    <source>
        <dbReference type="Pfam" id="PF00557"/>
    </source>
</evidence>
<dbReference type="OrthoDB" id="7848262at2759"/>
<feature type="compositionally biased region" description="Basic and acidic residues" evidence="9">
    <location>
        <begin position="7"/>
        <end position="17"/>
    </location>
</feature>
<reference evidence="11 12" key="1">
    <citation type="submission" date="2017-12" db="EMBL/GenBank/DDBJ databases">
        <title>Hemimetabolous genomes reveal molecular basis of termite eusociality.</title>
        <authorList>
            <person name="Harrison M.C."/>
            <person name="Jongepier E."/>
            <person name="Robertson H.M."/>
            <person name="Arning N."/>
            <person name="Bitard-Feildel T."/>
            <person name="Chao H."/>
            <person name="Childers C.P."/>
            <person name="Dinh H."/>
            <person name="Doddapaneni H."/>
            <person name="Dugan S."/>
            <person name="Gowin J."/>
            <person name="Greiner C."/>
            <person name="Han Y."/>
            <person name="Hu H."/>
            <person name="Hughes D.S.T."/>
            <person name="Huylmans A.-K."/>
            <person name="Kemena C."/>
            <person name="Kremer L.P.M."/>
            <person name="Lee S.L."/>
            <person name="Lopez-Ezquerra A."/>
            <person name="Mallet L."/>
            <person name="Monroy-Kuhn J.M."/>
            <person name="Moser A."/>
            <person name="Murali S.C."/>
            <person name="Muzny D.M."/>
            <person name="Otani S."/>
            <person name="Piulachs M.-D."/>
            <person name="Poelchau M."/>
            <person name="Qu J."/>
            <person name="Schaub F."/>
            <person name="Wada-Katsumata A."/>
            <person name="Worley K.C."/>
            <person name="Xie Q."/>
            <person name="Ylla G."/>
            <person name="Poulsen M."/>
            <person name="Gibbs R.A."/>
            <person name="Schal C."/>
            <person name="Richards S."/>
            <person name="Belles X."/>
            <person name="Korb J."/>
            <person name="Bornberg-Bauer E."/>
        </authorList>
    </citation>
    <scope>NUCLEOTIDE SEQUENCE [LARGE SCALE GENOMIC DNA]</scope>
    <source>
        <tissue evidence="11">Whole body</tissue>
    </source>
</reference>
<accession>A0A2J7PPY3</accession>
<dbReference type="GO" id="GO:0006508">
    <property type="term" value="P:proteolysis"/>
    <property type="evidence" value="ECO:0007669"/>
    <property type="project" value="UniProtKB-KW"/>
</dbReference>
<dbReference type="InterPro" id="IPR000994">
    <property type="entry name" value="Pept_M24"/>
</dbReference>
<dbReference type="Proteomes" id="UP000235965">
    <property type="component" value="Unassembled WGS sequence"/>
</dbReference>
<keyword evidence="12" id="KW-1185">Reference proteome</keyword>
<evidence type="ECO:0000313" key="11">
    <source>
        <dbReference type="EMBL" id="PNF18390.1"/>
    </source>
</evidence>
<dbReference type="PANTHER" id="PTHR45777">
    <property type="entry name" value="METHIONINE AMINOPEPTIDASE 2"/>
    <property type="match status" value="1"/>
</dbReference>
<evidence type="ECO:0000256" key="6">
    <source>
        <dbReference type="ARBA" id="ARBA00022670"/>
    </source>
</evidence>
<dbReference type="InterPro" id="IPR036005">
    <property type="entry name" value="Creatinase/aminopeptidase-like"/>
</dbReference>
<comment type="cofactor">
    <cofactor evidence="2">
        <name>Mn(2+)</name>
        <dbReference type="ChEBI" id="CHEBI:29035"/>
    </cofactor>
</comment>
<evidence type="ECO:0000256" key="8">
    <source>
        <dbReference type="ARBA" id="ARBA00022801"/>
    </source>
</evidence>
<evidence type="ECO:0000256" key="9">
    <source>
        <dbReference type="SAM" id="MobiDB-lite"/>
    </source>
</evidence>
<dbReference type="AlphaFoldDB" id="A0A2J7PPY3"/>
<dbReference type="GO" id="GO:0008235">
    <property type="term" value="F:metalloexopeptidase activity"/>
    <property type="evidence" value="ECO:0007669"/>
    <property type="project" value="TreeGrafter"/>
</dbReference>
<dbReference type="EMBL" id="NEVH01022641">
    <property type="protein sequence ID" value="PNF18390.1"/>
    <property type="molecule type" value="Genomic_DNA"/>
</dbReference>
<feature type="compositionally biased region" description="Basic residues" evidence="9">
    <location>
        <begin position="96"/>
        <end position="107"/>
    </location>
</feature>
<dbReference type="InterPro" id="IPR050247">
    <property type="entry name" value="Met_Aminopeptidase_Type2"/>
</dbReference>
<feature type="domain" description="Peptidase M24" evidence="10">
    <location>
        <begin position="168"/>
        <end position="339"/>
    </location>
</feature>
<dbReference type="InterPro" id="IPR001714">
    <property type="entry name" value="Pept_M24_MAP"/>
</dbReference>
<evidence type="ECO:0000256" key="7">
    <source>
        <dbReference type="ARBA" id="ARBA00022723"/>
    </source>
</evidence>
<dbReference type="Gene3D" id="3.90.230.10">
    <property type="entry name" value="Creatinase/methionine aminopeptidase superfamily"/>
    <property type="match status" value="1"/>
</dbReference>
<comment type="cofactor">
    <cofactor evidence="4">
        <name>Fe(2+)</name>
        <dbReference type="ChEBI" id="CHEBI:29033"/>
    </cofactor>
</comment>
<keyword evidence="8" id="KW-0378">Hydrolase</keyword>
<feature type="compositionally biased region" description="Basic residues" evidence="9">
    <location>
        <begin position="38"/>
        <end position="50"/>
    </location>
</feature>
<keyword evidence="6" id="KW-0645">Protease</keyword>
<feature type="non-terminal residue" evidence="11">
    <location>
        <position position="345"/>
    </location>
</feature>
<protein>
    <recommendedName>
        <fullName evidence="10">Peptidase M24 domain-containing protein</fullName>
    </recommendedName>
</protein>
<dbReference type="PROSITE" id="PS01202">
    <property type="entry name" value="MAP_2"/>
    <property type="match status" value="1"/>
</dbReference>
<comment type="caution">
    <text evidence="11">The sequence shown here is derived from an EMBL/GenBank/DDBJ whole genome shotgun (WGS) entry which is preliminary data.</text>
</comment>
<dbReference type="PANTHER" id="PTHR45777:SF2">
    <property type="entry name" value="METHIONINE AMINOPEPTIDASE 2"/>
    <property type="match status" value="1"/>
</dbReference>
<evidence type="ECO:0000256" key="4">
    <source>
        <dbReference type="ARBA" id="ARBA00001954"/>
    </source>
</evidence>
<evidence type="ECO:0000256" key="2">
    <source>
        <dbReference type="ARBA" id="ARBA00001936"/>
    </source>
</evidence>
<evidence type="ECO:0000256" key="1">
    <source>
        <dbReference type="ARBA" id="ARBA00000294"/>
    </source>
</evidence>
<evidence type="ECO:0000256" key="3">
    <source>
        <dbReference type="ARBA" id="ARBA00001941"/>
    </source>
</evidence>
<name>A0A2J7PPY3_9NEOP</name>